<keyword evidence="4" id="KW-1185">Reference proteome</keyword>
<evidence type="ECO:0000313" key="3">
    <source>
        <dbReference type="EMBL" id="PPD59137.1"/>
    </source>
</evidence>
<dbReference type="InterPro" id="IPR029021">
    <property type="entry name" value="Prot-tyrosine_phosphatase-like"/>
</dbReference>
<dbReference type="PROSITE" id="PS50054">
    <property type="entry name" value="TYR_PHOSPHATASE_DUAL"/>
    <property type="match status" value="1"/>
</dbReference>
<dbReference type="OrthoDB" id="9806482at2"/>
<dbReference type="InterPro" id="IPR050561">
    <property type="entry name" value="PTP"/>
</dbReference>
<dbReference type="SUPFAM" id="SSF52799">
    <property type="entry name" value="(Phosphotyrosine protein) phosphatases II"/>
    <property type="match status" value="1"/>
</dbReference>
<gene>
    <name evidence="3" type="ORF">JP09_000205</name>
</gene>
<evidence type="ECO:0000259" key="1">
    <source>
        <dbReference type="PROSITE" id="PS50054"/>
    </source>
</evidence>
<evidence type="ECO:0000313" key="4">
    <source>
        <dbReference type="Proteomes" id="UP000235653"/>
    </source>
</evidence>
<feature type="domain" description="Tyrosine-protein phosphatase" evidence="1">
    <location>
        <begin position="12"/>
        <end position="160"/>
    </location>
</feature>
<dbReference type="Pfam" id="PF22785">
    <property type="entry name" value="Tc-R-P"/>
    <property type="match status" value="1"/>
</dbReference>
<organism evidence="3 4">
    <name type="scientific">Dehalogenimonas etheniformans</name>
    <dbReference type="NCBI Taxonomy" id="1536648"/>
    <lineage>
        <taxon>Bacteria</taxon>
        <taxon>Bacillati</taxon>
        <taxon>Chloroflexota</taxon>
        <taxon>Dehalococcoidia</taxon>
        <taxon>Dehalococcoidales</taxon>
        <taxon>Dehalococcoidaceae</taxon>
        <taxon>Dehalogenimonas</taxon>
    </lineage>
</organism>
<dbReference type="PROSITE" id="PS50056">
    <property type="entry name" value="TYR_PHOSPHATASE_2"/>
    <property type="match status" value="1"/>
</dbReference>
<dbReference type="InterPro" id="IPR000387">
    <property type="entry name" value="Tyr_Pase_dom"/>
</dbReference>
<dbReference type="AlphaFoldDB" id="A0A2P5PA31"/>
<dbReference type="InterPro" id="IPR020422">
    <property type="entry name" value="TYR_PHOSPHATASE_DUAL_dom"/>
</dbReference>
<reference evidence="3 4" key="1">
    <citation type="journal article" date="2017" name="ISME J.">
        <title>Grape pomace compost harbors organohalide-respiring Dehalogenimonas species with novel reductive dehalogenase genes.</title>
        <authorList>
            <person name="Yang Y."/>
            <person name="Higgins S.A."/>
            <person name="Yan J."/>
            <person name="Simsir B."/>
            <person name="Chourey K."/>
            <person name="Iyer R."/>
            <person name="Hettich R.L."/>
            <person name="Baldwin B."/>
            <person name="Ogles D.M."/>
            <person name="Loffler F.E."/>
        </authorList>
    </citation>
    <scope>NUCLEOTIDE SEQUENCE [LARGE SCALE GENOMIC DNA]</scope>
    <source>
        <strain evidence="3 4">GP</strain>
    </source>
</reference>
<proteinExistence type="predicted"/>
<dbReference type="Proteomes" id="UP000235653">
    <property type="component" value="Unassembled WGS sequence"/>
</dbReference>
<dbReference type="Gene3D" id="3.90.190.10">
    <property type="entry name" value="Protein tyrosine phosphatase superfamily"/>
    <property type="match status" value="1"/>
</dbReference>
<dbReference type="EMBL" id="JQAN02000001">
    <property type="protein sequence ID" value="PPD59137.1"/>
    <property type="molecule type" value="Genomic_DNA"/>
</dbReference>
<dbReference type="RefSeq" id="WP_102331371.1">
    <property type="nucleotide sequence ID" value="NZ_CP058566.2"/>
</dbReference>
<protein>
    <submittedName>
        <fullName evidence="3">Protein tyrosine phosphatase</fullName>
    </submittedName>
</protein>
<sequence>MEKSIPKTNNLNFSWIIEGELAGHAAPVSEQDLSWLKKQGVLALVRMQETKYTPVTNSQITQLGLWDCHEPVADFTAPTLNQIRKIVAFIAKSLEATRPVGVSCGAGFGRTGTILACCLVSRDWEPQSAIDHVRSLRPGSIEPKSQESAVREYFRELRNM</sequence>
<dbReference type="PANTHER" id="PTHR23339">
    <property type="entry name" value="TYROSINE SPECIFIC PROTEIN PHOSPHATASE AND DUAL SPECIFICITY PROTEIN PHOSPHATASE"/>
    <property type="match status" value="1"/>
</dbReference>
<name>A0A2P5PA31_9CHLR</name>
<accession>A0A2P5PA31</accession>
<evidence type="ECO:0000259" key="2">
    <source>
        <dbReference type="PROSITE" id="PS50056"/>
    </source>
</evidence>
<comment type="caution">
    <text evidence="3">The sequence shown here is derived from an EMBL/GenBank/DDBJ whole genome shotgun (WGS) entry which is preliminary data.</text>
</comment>
<feature type="domain" description="Tyrosine specific protein phosphatases" evidence="2">
    <location>
        <begin position="81"/>
        <end position="148"/>
    </location>
</feature>
<dbReference type="FunFam" id="3.90.190.10:FF:000157">
    <property type="entry name" value="Protein-tyrosine phosphatase"/>
    <property type="match status" value="1"/>
</dbReference>